<gene>
    <name evidence="1" type="ORF">K3G42_002136</name>
</gene>
<dbReference type="EMBL" id="CM037626">
    <property type="protein sequence ID" value="KAH8011570.1"/>
    <property type="molecule type" value="Genomic_DNA"/>
</dbReference>
<comment type="caution">
    <text evidence="1">The sequence shown here is derived from an EMBL/GenBank/DDBJ whole genome shotgun (WGS) entry which is preliminary data.</text>
</comment>
<dbReference type="Proteomes" id="UP000827872">
    <property type="component" value="Linkage Group LG13"/>
</dbReference>
<evidence type="ECO:0000313" key="1">
    <source>
        <dbReference type="EMBL" id="KAH8011570.1"/>
    </source>
</evidence>
<organism evidence="1 2">
    <name type="scientific">Sphaerodactylus townsendi</name>
    <dbReference type="NCBI Taxonomy" id="933632"/>
    <lineage>
        <taxon>Eukaryota</taxon>
        <taxon>Metazoa</taxon>
        <taxon>Chordata</taxon>
        <taxon>Craniata</taxon>
        <taxon>Vertebrata</taxon>
        <taxon>Euteleostomi</taxon>
        <taxon>Lepidosauria</taxon>
        <taxon>Squamata</taxon>
        <taxon>Bifurcata</taxon>
        <taxon>Gekkota</taxon>
        <taxon>Sphaerodactylidae</taxon>
        <taxon>Sphaerodactylus</taxon>
    </lineage>
</organism>
<protein>
    <submittedName>
        <fullName evidence="1">Uncharacterized protein</fullName>
    </submittedName>
</protein>
<name>A0ACB8FX62_9SAUR</name>
<sequence length="237" mass="25489">MGRAALYLLVLLAFLGGTLERGGGFLCLRWAKGKQNPVAGFFCPELRGRARAKFCCGTCYNPYCCSSKEEQLDLDQCSAGGREPGVRHAPVAALKNYGSIFGVAVGFVACVVVYTACREIFRCLKTLHSARQPYRILDHRRSGPSFWGFLPAFLSTFFSRLWRRDSSPSPSSRGAAVPPSLEDLSGPGDSPRPYVDIPVQFRQVASGTPADGVILISPPPAVLPASVSSGTQEPSLS</sequence>
<evidence type="ECO:0000313" key="2">
    <source>
        <dbReference type="Proteomes" id="UP000827872"/>
    </source>
</evidence>
<proteinExistence type="predicted"/>
<accession>A0ACB8FX62</accession>
<keyword evidence="2" id="KW-1185">Reference proteome</keyword>
<reference evidence="1" key="1">
    <citation type="submission" date="2021-08" db="EMBL/GenBank/DDBJ databases">
        <title>The first chromosome-level gecko genome reveals the dynamic sex chromosomes of Neotropical dwarf geckos (Sphaerodactylidae: Sphaerodactylus).</title>
        <authorList>
            <person name="Pinto B.J."/>
            <person name="Keating S.E."/>
            <person name="Gamble T."/>
        </authorList>
    </citation>
    <scope>NUCLEOTIDE SEQUENCE</scope>
    <source>
        <strain evidence="1">TG3544</strain>
    </source>
</reference>